<dbReference type="Pfam" id="PF00755">
    <property type="entry name" value="Carn_acyltransf"/>
    <property type="match status" value="1"/>
</dbReference>
<feature type="non-terminal residue" evidence="3">
    <location>
        <position position="1"/>
    </location>
</feature>
<dbReference type="InterPro" id="IPR039551">
    <property type="entry name" value="Cho/carn_acyl_trans"/>
</dbReference>
<dbReference type="Proteomes" id="UP000011014">
    <property type="component" value="Unassembled WGS sequence"/>
</dbReference>
<dbReference type="InterPro" id="IPR000542">
    <property type="entry name" value="Carn_acyl_trans"/>
</dbReference>
<dbReference type="InterPro" id="IPR023213">
    <property type="entry name" value="CAT-like_dom_sf"/>
</dbReference>
<evidence type="ECO:0000259" key="2">
    <source>
        <dbReference type="Pfam" id="PF00755"/>
    </source>
</evidence>
<accession>E4YZ92</accession>
<dbReference type="EMBL" id="FN656101">
    <property type="protein sequence ID" value="CBY40770.1"/>
    <property type="molecule type" value="Genomic_DNA"/>
</dbReference>
<protein>
    <recommendedName>
        <fullName evidence="2">Choline/carnitine acyltransferase domain-containing protein</fullName>
    </recommendedName>
</protein>
<name>E4YZ92_OIKDI</name>
<dbReference type="Gene3D" id="3.30.559.10">
    <property type="entry name" value="Chloramphenicol acetyltransferase-like domain"/>
    <property type="match status" value="1"/>
</dbReference>
<organism evidence="3">
    <name type="scientific">Oikopleura dioica</name>
    <name type="common">Tunicate</name>
    <dbReference type="NCBI Taxonomy" id="34765"/>
    <lineage>
        <taxon>Eukaryota</taxon>
        <taxon>Metazoa</taxon>
        <taxon>Chordata</taxon>
        <taxon>Tunicata</taxon>
        <taxon>Appendicularia</taxon>
        <taxon>Copelata</taxon>
        <taxon>Oikopleuridae</taxon>
        <taxon>Oikopleura</taxon>
    </lineage>
</organism>
<feature type="domain" description="Choline/carnitine acyltransferase" evidence="2">
    <location>
        <begin position="1"/>
        <end position="96"/>
    </location>
</feature>
<evidence type="ECO:0000313" key="3">
    <source>
        <dbReference type="EMBL" id="CBY40770.1"/>
    </source>
</evidence>
<reference evidence="3" key="1">
    <citation type="journal article" date="2010" name="Science">
        <title>Plasticity of animal genome architecture unmasked by rapid evolution of a pelagic tunicate.</title>
        <authorList>
            <person name="Denoeud F."/>
            <person name="Henriet S."/>
            <person name="Mungpakdee S."/>
            <person name="Aury J.M."/>
            <person name="Da Silva C."/>
            <person name="Brinkmann H."/>
            <person name="Mikhaleva J."/>
            <person name="Olsen L.C."/>
            <person name="Jubin C."/>
            <person name="Canestro C."/>
            <person name="Bouquet J.M."/>
            <person name="Danks G."/>
            <person name="Poulain J."/>
            <person name="Campsteijn C."/>
            <person name="Adamski M."/>
            <person name="Cross I."/>
            <person name="Yadetie F."/>
            <person name="Muffato M."/>
            <person name="Louis A."/>
            <person name="Butcher S."/>
            <person name="Tsagkogeorga G."/>
            <person name="Konrad A."/>
            <person name="Singh S."/>
            <person name="Jensen M.F."/>
            <person name="Cong E.H."/>
            <person name="Eikeseth-Otteraa H."/>
            <person name="Noel B."/>
            <person name="Anthouard V."/>
            <person name="Porcel B.M."/>
            <person name="Kachouri-Lafond R."/>
            <person name="Nishino A."/>
            <person name="Ugolini M."/>
            <person name="Chourrout P."/>
            <person name="Nishida H."/>
            <person name="Aasland R."/>
            <person name="Huzurbazar S."/>
            <person name="Westhof E."/>
            <person name="Delsuc F."/>
            <person name="Lehrach H."/>
            <person name="Reinhardt R."/>
            <person name="Weissenbach J."/>
            <person name="Roy S.W."/>
            <person name="Artiguenave F."/>
            <person name="Postlethwait J.H."/>
            <person name="Manak J.R."/>
            <person name="Thompson E.M."/>
            <person name="Jaillon O."/>
            <person name="Du Pasquier L."/>
            <person name="Boudinot P."/>
            <person name="Liberles D.A."/>
            <person name="Volff J.N."/>
            <person name="Philippe H."/>
            <person name="Lenhard B."/>
            <person name="Roest Crollius H."/>
            <person name="Wincker P."/>
            <person name="Chourrout D."/>
        </authorList>
    </citation>
    <scope>NUCLEOTIDE SEQUENCE [LARGE SCALE GENOMIC DNA]</scope>
</reference>
<comment type="similarity">
    <text evidence="1">Belongs to the carnitine/choline acetyltransferase family.</text>
</comment>
<dbReference type="SUPFAM" id="SSF52777">
    <property type="entry name" value="CoA-dependent acyltransferases"/>
    <property type="match status" value="1"/>
</dbReference>
<dbReference type="GO" id="GO:0016746">
    <property type="term" value="F:acyltransferase activity"/>
    <property type="evidence" value="ECO:0007669"/>
    <property type="project" value="InterPro"/>
</dbReference>
<dbReference type="PANTHER" id="PTHR22589">
    <property type="entry name" value="CARNITINE O-ACYLTRANSFERASE"/>
    <property type="match status" value="1"/>
</dbReference>
<gene>
    <name evidence="3" type="ORF">GSOID_T00022804001</name>
</gene>
<sequence length="264" mass="30420">DGRTETIRSCTTASAAFVKEMLDKNSDNQKRRNALKAAVTNHSELTKHAMVGEAVDRHLFALCVASRGLNMEHEFLNKYRNAKWENVSGWELSTRILMMKKEEEKFVKEKEKKGFDHVWERLPHISFYQFWITTFPSVSSLMGGFMSIYPVFAQYKPPYRCQNGLDRAELSPNFSFQEISELTTETLFCKGFQPNQLGGCFFCDFSDELIQKCNSSSFSALKSCFGTSAQQNSTWRACDDYEYDRGIRNNVTNFRGEKWGNGRD</sequence>
<dbReference type="AlphaFoldDB" id="E4YZ92"/>
<proteinExistence type="inferred from homology"/>
<evidence type="ECO:0000256" key="1">
    <source>
        <dbReference type="ARBA" id="ARBA00005232"/>
    </source>
</evidence>